<feature type="chain" id="PRO_5001815750" evidence="8">
    <location>
        <begin position="20"/>
        <end position="557"/>
    </location>
</feature>
<feature type="signal peptide" evidence="8">
    <location>
        <begin position="1"/>
        <end position="19"/>
    </location>
</feature>
<dbReference type="HOGENOM" id="CLU_001570_2_1_1"/>
<evidence type="ECO:0000256" key="4">
    <source>
        <dbReference type="ARBA" id="ARBA00023004"/>
    </source>
</evidence>
<reference evidence="10" key="1">
    <citation type="journal article" date="2014" name="Genome Announc.">
        <title>Genome sequence and annotation of Acremonium chrysogenum, producer of the beta-lactam antibiotic cephalosporin C.</title>
        <authorList>
            <person name="Terfehr D."/>
            <person name="Dahlmann T.A."/>
            <person name="Specht T."/>
            <person name="Zadra I."/>
            <person name="Kuernsteiner H."/>
            <person name="Kueck U."/>
        </authorList>
    </citation>
    <scope>NUCLEOTIDE SEQUENCE [LARGE SCALE GENOMIC DNA]</scope>
    <source>
        <strain evidence="10">ATCC 11550 / CBS 779.69 / DSM 880 / IAM 14645 / JCM 23072 / IMI 49137</strain>
    </source>
</reference>
<dbReference type="Proteomes" id="UP000029964">
    <property type="component" value="Unassembled WGS sequence"/>
</dbReference>
<keyword evidence="2 6" id="KW-0479">Metal-binding</keyword>
<organism evidence="9 10">
    <name type="scientific">Hapsidospora chrysogenum (strain ATCC 11550 / CBS 779.69 / DSM 880 / IAM 14645 / JCM 23072 / IMI 49137)</name>
    <name type="common">Acremonium chrysogenum</name>
    <dbReference type="NCBI Taxonomy" id="857340"/>
    <lineage>
        <taxon>Eukaryota</taxon>
        <taxon>Fungi</taxon>
        <taxon>Dikarya</taxon>
        <taxon>Ascomycota</taxon>
        <taxon>Pezizomycotina</taxon>
        <taxon>Sordariomycetes</taxon>
        <taxon>Hypocreomycetidae</taxon>
        <taxon>Hypocreales</taxon>
        <taxon>Bionectriaceae</taxon>
        <taxon>Hapsidospora</taxon>
    </lineage>
</organism>
<feature type="region of interest" description="Disordered" evidence="7">
    <location>
        <begin position="27"/>
        <end position="49"/>
    </location>
</feature>
<sequence>MTSWLPVLLLGAGFCLVHLVKNGSLLSSSNTSSANRAETKGRNSLPPGPPRLPLIGNLHQIPKTGAHHQFTEWAKIYGGIFSLRLRSTLAVVVTDRRLVCDMLDRKSAIYSARPHSYVSHDLITSGDHLLIMHYGDLWRKFRRVLHPFFMESAVDKSHLALVDAEQVTMVKDFLDKPGEHMVHTKRTSNSIIMSLVFGVRTPDSTTPHMRDLYNVMERWSAVMETGATPPVDIFPFLKMVPESWFGNWVRRAQDVGKRVKTLYSTQKGLVLARRAGILKRQVNGHASKGDAATTERPTTLMDEVLDKQDKLQLTKNQQDFLGGVLIEGGSDTVSTMMLVVLQALSRAQLDIDSVVDEGCTPRWEHRDKLPYITQIVKEAMRWRPVTPLAFPHALLSAEQGGQGDVIDDHFWLPPGTPVFLNVWGLQHDCEDPDRFDPDRFDGRTKPSAVYAASSEYALRDHYVFGAGRRICSGIHLAEREMFLGTAKLLWGFNIEQARDETGNVIPIDTDPVTGYTEGFLVCPKDFACKVTPRSDRRAATIEEEFEAARKTVFSRYE</sequence>
<name>A0A086THZ4_HAPC1</name>
<keyword evidence="3" id="KW-0560">Oxidoreductase</keyword>
<evidence type="ECO:0000256" key="3">
    <source>
        <dbReference type="ARBA" id="ARBA00023002"/>
    </source>
</evidence>
<proteinExistence type="inferred from homology"/>
<evidence type="ECO:0000256" key="6">
    <source>
        <dbReference type="PIRSR" id="PIRSR602401-1"/>
    </source>
</evidence>
<dbReference type="InterPro" id="IPR001128">
    <property type="entry name" value="Cyt_P450"/>
</dbReference>
<dbReference type="STRING" id="857340.A0A086THZ4"/>
<evidence type="ECO:0000313" key="9">
    <source>
        <dbReference type="EMBL" id="KFH48976.1"/>
    </source>
</evidence>
<dbReference type="InterPro" id="IPR050364">
    <property type="entry name" value="Cytochrome_P450_fung"/>
</dbReference>
<gene>
    <name evidence="9" type="ORF">ACRE_001770</name>
</gene>
<dbReference type="EMBL" id="JPKY01000001">
    <property type="protein sequence ID" value="KFH48976.1"/>
    <property type="molecule type" value="Genomic_DNA"/>
</dbReference>
<evidence type="ECO:0000256" key="8">
    <source>
        <dbReference type="SAM" id="SignalP"/>
    </source>
</evidence>
<dbReference type="GO" id="GO:0016705">
    <property type="term" value="F:oxidoreductase activity, acting on paired donors, with incorporation or reduction of molecular oxygen"/>
    <property type="evidence" value="ECO:0007669"/>
    <property type="project" value="InterPro"/>
</dbReference>
<accession>A0A086THZ4</accession>
<protein>
    <submittedName>
        <fullName evidence="9">O-methylsterigmatocystin oxidoreductase-like protein</fullName>
    </submittedName>
</protein>
<dbReference type="AlphaFoldDB" id="A0A086THZ4"/>
<evidence type="ECO:0000313" key="10">
    <source>
        <dbReference type="Proteomes" id="UP000029964"/>
    </source>
</evidence>
<evidence type="ECO:0000256" key="1">
    <source>
        <dbReference type="ARBA" id="ARBA00010617"/>
    </source>
</evidence>
<comment type="caution">
    <text evidence="9">The sequence shown here is derived from an EMBL/GenBank/DDBJ whole genome shotgun (WGS) entry which is preliminary data.</text>
</comment>
<evidence type="ECO:0000256" key="7">
    <source>
        <dbReference type="SAM" id="MobiDB-lite"/>
    </source>
</evidence>
<dbReference type="InterPro" id="IPR036396">
    <property type="entry name" value="Cyt_P450_sf"/>
</dbReference>
<feature type="binding site" description="axial binding residue" evidence="6">
    <location>
        <position position="471"/>
    </location>
    <ligand>
        <name>heme</name>
        <dbReference type="ChEBI" id="CHEBI:30413"/>
    </ligand>
    <ligandPart>
        <name>Fe</name>
        <dbReference type="ChEBI" id="CHEBI:18248"/>
    </ligandPart>
</feature>
<keyword evidence="6" id="KW-0349">Heme</keyword>
<comment type="similarity">
    <text evidence="1">Belongs to the cytochrome P450 family.</text>
</comment>
<keyword evidence="8" id="KW-0732">Signal</keyword>
<dbReference type="PRINTS" id="PR00463">
    <property type="entry name" value="EP450I"/>
</dbReference>
<dbReference type="SUPFAM" id="SSF48264">
    <property type="entry name" value="Cytochrome P450"/>
    <property type="match status" value="1"/>
</dbReference>
<dbReference type="PRINTS" id="PR00385">
    <property type="entry name" value="P450"/>
</dbReference>
<keyword evidence="4 6" id="KW-0408">Iron</keyword>
<dbReference type="GO" id="GO:0004497">
    <property type="term" value="F:monooxygenase activity"/>
    <property type="evidence" value="ECO:0007669"/>
    <property type="project" value="UniProtKB-KW"/>
</dbReference>
<keyword evidence="5" id="KW-0503">Monooxygenase</keyword>
<dbReference type="InterPro" id="IPR002401">
    <property type="entry name" value="Cyt_P450_E_grp-I"/>
</dbReference>
<comment type="cofactor">
    <cofactor evidence="6">
        <name>heme</name>
        <dbReference type="ChEBI" id="CHEBI:30413"/>
    </cofactor>
</comment>
<dbReference type="PANTHER" id="PTHR46300">
    <property type="entry name" value="P450, PUTATIVE (EUROFUNG)-RELATED-RELATED"/>
    <property type="match status" value="1"/>
</dbReference>
<evidence type="ECO:0000256" key="5">
    <source>
        <dbReference type="ARBA" id="ARBA00023033"/>
    </source>
</evidence>
<dbReference type="GO" id="GO:0005506">
    <property type="term" value="F:iron ion binding"/>
    <property type="evidence" value="ECO:0007669"/>
    <property type="project" value="InterPro"/>
</dbReference>
<keyword evidence="10" id="KW-1185">Reference proteome</keyword>
<dbReference type="PANTHER" id="PTHR46300:SF2">
    <property type="entry name" value="CYTOCHROME P450 MONOOXYGENASE ALNH-RELATED"/>
    <property type="match status" value="1"/>
</dbReference>
<dbReference type="CDD" id="cd11065">
    <property type="entry name" value="CYP64-like"/>
    <property type="match status" value="1"/>
</dbReference>
<dbReference type="Gene3D" id="1.10.630.10">
    <property type="entry name" value="Cytochrome P450"/>
    <property type="match status" value="1"/>
</dbReference>
<evidence type="ECO:0000256" key="2">
    <source>
        <dbReference type="ARBA" id="ARBA00022723"/>
    </source>
</evidence>
<dbReference type="GO" id="GO:0020037">
    <property type="term" value="F:heme binding"/>
    <property type="evidence" value="ECO:0007669"/>
    <property type="project" value="InterPro"/>
</dbReference>
<dbReference type="Pfam" id="PF00067">
    <property type="entry name" value="p450"/>
    <property type="match status" value="1"/>
</dbReference>
<dbReference type="OrthoDB" id="1103324at2759"/>